<reference evidence="7" key="1">
    <citation type="submission" date="2016-06" db="EMBL/GenBank/DDBJ databases">
        <title>Complete genome sequence of Actinoalloteichus fjordicus DSM 46855 (=ADI127-17), type strain of the new species Actinoalloteichus fjordicus.</title>
        <authorList>
            <person name="Ruckert C."/>
            <person name="Nouioui I."/>
            <person name="Willmese J."/>
            <person name="van Wezel G."/>
            <person name="Klenk H.-P."/>
            <person name="Kalinowski J."/>
            <person name="Zotchev S.B."/>
        </authorList>
    </citation>
    <scope>NUCLEOTIDE SEQUENCE [LARGE SCALE GENOMIC DNA]</scope>
    <source>
        <strain evidence="7">ADI127-7</strain>
    </source>
</reference>
<dbReference type="EMBL" id="CP016076">
    <property type="protein sequence ID" value="APU17877.1"/>
    <property type="molecule type" value="Genomic_DNA"/>
</dbReference>
<dbReference type="PANTHER" id="PTHR47506:SF1">
    <property type="entry name" value="HTH-TYPE TRANSCRIPTIONAL REGULATOR YJDC"/>
    <property type="match status" value="1"/>
</dbReference>
<dbReference type="SUPFAM" id="SSF48498">
    <property type="entry name" value="Tetracyclin repressor-like, C-terminal domain"/>
    <property type="match status" value="1"/>
</dbReference>
<keyword evidence="7" id="KW-1185">Reference proteome</keyword>
<evidence type="ECO:0000256" key="3">
    <source>
        <dbReference type="ARBA" id="ARBA00023163"/>
    </source>
</evidence>
<dbReference type="InterPro" id="IPR036271">
    <property type="entry name" value="Tet_transcr_reg_TetR-rel_C_sf"/>
</dbReference>
<evidence type="ECO:0000256" key="2">
    <source>
        <dbReference type="ARBA" id="ARBA00023125"/>
    </source>
</evidence>
<dbReference type="RefSeq" id="WP_075743109.1">
    <property type="nucleotide sequence ID" value="NZ_CP016076.1"/>
</dbReference>
<dbReference type="InterPro" id="IPR001647">
    <property type="entry name" value="HTH_TetR"/>
</dbReference>
<organism evidence="6 7">
    <name type="scientific">Actinoalloteichus fjordicus</name>
    <dbReference type="NCBI Taxonomy" id="1612552"/>
    <lineage>
        <taxon>Bacteria</taxon>
        <taxon>Bacillati</taxon>
        <taxon>Actinomycetota</taxon>
        <taxon>Actinomycetes</taxon>
        <taxon>Pseudonocardiales</taxon>
        <taxon>Pseudonocardiaceae</taxon>
        <taxon>Actinoalloteichus</taxon>
    </lineage>
</organism>
<name>A0AAC9LHW4_9PSEU</name>
<dbReference type="InterPro" id="IPR009057">
    <property type="entry name" value="Homeodomain-like_sf"/>
</dbReference>
<protein>
    <submittedName>
        <fullName evidence="6">Transcriptional regulator, TetR family</fullName>
    </submittedName>
</protein>
<dbReference type="GO" id="GO:0003677">
    <property type="term" value="F:DNA binding"/>
    <property type="evidence" value="ECO:0007669"/>
    <property type="project" value="UniProtKB-UniRule"/>
</dbReference>
<proteinExistence type="predicted"/>
<gene>
    <name evidence="6" type="ORF">UA74_29425</name>
</gene>
<evidence type="ECO:0000259" key="5">
    <source>
        <dbReference type="PROSITE" id="PS50977"/>
    </source>
</evidence>
<dbReference type="Proteomes" id="UP000185511">
    <property type="component" value="Chromosome"/>
</dbReference>
<dbReference type="AlphaFoldDB" id="A0AAC9LHW4"/>
<keyword evidence="2 4" id="KW-0238">DNA-binding</keyword>
<dbReference type="PANTHER" id="PTHR47506">
    <property type="entry name" value="TRANSCRIPTIONAL REGULATORY PROTEIN"/>
    <property type="match status" value="1"/>
</dbReference>
<sequence>MATNARQRLLDAAEKLFYAEGIQAVGLERLLADSGVGRASFYRHFASKDDLVVTMLSNYDQAYRTWLTERTTALGGTPIAAFDALIEHAKTSGFRGCAFINAIAEVAEPDSQIRAMANQHKEAVADYLRLLLAEAGYPDDTDLARQLLLLMDGAAVTELYERSDRAARQAKTMALALLDR</sequence>
<evidence type="ECO:0000313" key="6">
    <source>
        <dbReference type="EMBL" id="APU17877.1"/>
    </source>
</evidence>
<dbReference type="Pfam" id="PF00440">
    <property type="entry name" value="TetR_N"/>
    <property type="match status" value="1"/>
</dbReference>
<evidence type="ECO:0000256" key="1">
    <source>
        <dbReference type="ARBA" id="ARBA00023015"/>
    </source>
</evidence>
<keyword evidence="1" id="KW-0805">Transcription regulation</keyword>
<feature type="DNA-binding region" description="H-T-H motif" evidence="4">
    <location>
        <begin position="26"/>
        <end position="45"/>
    </location>
</feature>
<dbReference type="KEGG" id="acad:UA74_29425"/>
<dbReference type="SUPFAM" id="SSF46689">
    <property type="entry name" value="Homeodomain-like"/>
    <property type="match status" value="1"/>
</dbReference>
<evidence type="ECO:0000256" key="4">
    <source>
        <dbReference type="PROSITE-ProRule" id="PRU00335"/>
    </source>
</evidence>
<feature type="domain" description="HTH tetR-type" evidence="5">
    <location>
        <begin position="3"/>
        <end position="63"/>
    </location>
</feature>
<dbReference type="PROSITE" id="PS50977">
    <property type="entry name" value="HTH_TETR_2"/>
    <property type="match status" value="1"/>
</dbReference>
<accession>A0AAC9LHW4</accession>
<dbReference type="Gene3D" id="1.10.357.10">
    <property type="entry name" value="Tetracycline Repressor, domain 2"/>
    <property type="match status" value="1"/>
</dbReference>
<dbReference type="PRINTS" id="PR00455">
    <property type="entry name" value="HTHTETR"/>
</dbReference>
<keyword evidence="3" id="KW-0804">Transcription</keyword>
<evidence type="ECO:0000313" key="7">
    <source>
        <dbReference type="Proteomes" id="UP000185511"/>
    </source>
</evidence>